<sequence>MAIDPALKPDALSFIGVKEDAAVPLILQLLLADIGIEFLRMAAIHTPTPLSTAMGLIAAVLIGQIAIDVGLFVPEVILYVAVAAIGTFATPSYELSIANKFARIFLLIMTAFFHTSGFIIGLTLLIVFLAQMKVFTVPYLWPLLPFRPLALWQVKTRVPVTNTVIRPMIVKAEDRVRQNRSH</sequence>
<dbReference type="BioCyc" id="JESP1508404:G14D9-11290-MONOMER"/>
<feature type="transmembrane region" description="Helical" evidence="3">
    <location>
        <begin position="76"/>
        <end position="93"/>
    </location>
</feature>
<evidence type="ECO:0000256" key="1">
    <source>
        <dbReference type="ARBA" id="ARBA00005278"/>
    </source>
</evidence>
<dbReference type="STRING" id="1508404.JMA_20350"/>
<keyword evidence="5" id="KW-1185">Reference proteome</keyword>
<dbReference type="Pfam" id="PF03323">
    <property type="entry name" value="GerA"/>
    <property type="match status" value="1"/>
</dbReference>
<dbReference type="InterPro" id="IPR004995">
    <property type="entry name" value="Spore_Ger"/>
</dbReference>
<evidence type="ECO:0000256" key="3">
    <source>
        <dbReference type="SAM" id="Phobius"/>
    </source>
</evidence>
<feature type="transmembrane region" description="Helical" evidence="3">
    <location>
        <begin position="51"/>
        <end position="70"/>
    </location>
</feature>
<organism evidence="4 5">
    <name type="scientific">Jeotgalibacillus malaysiensis</name>
    <dbReference type="NCBI Taxonomy" id="1508404"/>
    <lineage>
        <taxon>Bacteria</taxon>
        <taxon>Bacillati</taxon>
        <taxon>Bacillota</taxon>
        <taxon>Bacilli</taxon>
        <taxon>Bacillales</taxon>
        <taxon>Caryophanaceae</taxon>
        <taxon>Jeotgalibacillus</taxon>
    </lineage>
</organism>
<feature type="transmembrane region" description="Helical" evidence="3">
    <location>
        <begin position="105"/>
        <end position="130"/>
    </location>
</feature>
<protein>
    <submittedName>
        <fullName evidence="4">Stage V sporulation protein AF</fullName>
    </submittedName>
</protein>
<dbReference type="GO" id="GO:0016020">
    <property type="term" value="C:membrane"/>
    <property type="evidence" value="ECO:0007669"/>
    <property type="project" value="InterPro"/>
</dbReference>
<comment type="similarity">
    <text evidence="1">Belongs to the GerABKA family.</text>
</comment>
<keyword evidence="3" id="KW-1133">Transmembrane helix</keyword>
<dbReference type="InterPro" id="IPR050768">
    <property type="entry name" value="UPF0353/GerABKA_families"/>
</dbReference>
<dbReference type="AlphaFoldDB" id="A0A0B5ARU5"/>
<reference evidence="4 5" key="1">
    <citation type="submission" date="2014-08" db="EMBL/GenBank/DDBJ databases">
        <title>Complete genome of a marine bacteria Jeotgalibacillus malaysiensis.</title>
        <authorList>
            <person name="Yaakop A.S."/>
            <person name="Chan K.-G."/>
            <person name="Goh K.M."/>
        </authorList>
    </citation>
    <scope>NUCLEOTIDE SEQUENCE [LARGE SCALE GENOMIC DNA]</scope>
    <source>
        <strain evidence="4 5">D5</strain>
    </source>
</reference>
<evidence type="ECO:0000256" key="2">
    <source>
        <dbReference type="ARBA" id="ARBA00023136"/>
    </source>
</evidence>
<evidence type="ECO:0000313" key="5">
    <source>
        <dbReference type="Proteomes" id="UP000031449"/>
    </source>
</evidence>
<dbReference type="PANTHER" id="PTHR22550:SF9">
    <property type="entry name" value="STAGE V SPORULATION PROTEIN AF"/>
    <property type="match status" value="1"/>
</dbReference>
<evidence type="ECO:0000313" key="4">
    <source>
        <dbReference type="EMBL" id="AJD91352.1"/>
    </source>
</evidence>
<gene>
    <name evidence="4" type="ORF">JMA_20350</name>
</gene>
<proteinExistence type="inferred from homology"/>
<dbReference type="Proteomes" id="UP000031449">
    <property type="component" value="Chromosome"/>
</dbReference>
<dbReference type="EMBL" id="CP009416">
    <property type="protein sequence ID" value="AJD91352.1"/>
    <property type="molecule type" value="Genomic_DNA"/>
</dbReference>
<keyword evidence="2 3" id="KW-0472">Membrane</keyword>
<accession>A0A0B5ARU5</accession>
<dbReference type="KEGG" id="jeo:JMA_20350"/>
<name>A0A0B5ARU5_9BACL</name>
<keyword evidence="3" id="KW-0812">Transmembrane</keyword>
<dbReference type="HOGENOM" id="CLU_106595_0_0_9"/>
<dbReference type="PANTHER" id="PTHR22550">
    <property type="entry name" value="SPORE GERMINATION PROTEIN"/>
    <property type="match status" value="1"/>
</dbReference>
<dbReference type="GO" id="GO:0009847">
    <property type="term" value="P:spore germination"/>
    <property type="evidence" value="ECO:0007669"/>
    <property type="project" value="InterPro"/>
</dbReference>